<gene>
    <name evidence="3" type="ORF">KGD83_19700</name>
</gene>
<comment type="similarity">
    <text evidence="1">Belongs to the universal stress protein A family.</text>
</comment>
<evidence type="ECO:0000256" key="1">
    <source>
        <dbReference type="ARBA" id="ARBA00008791"/>
    </source>
</evidence>
<dbReference type="SUPFAM" id="SSF52402">
    <property type="entry name" value="Adenine nucleotide alpha hydrolases-like"/>
    <property type="match status" value="2"/>
</dbReference>
<protein>
    <submittedName>
        <fullName evidence="3">Universal stress protein</fullName>
    </submittedName>
</protein>
<reference evidence="4" key="1">
    <citation type="submission" date="2021-05" db="EMBL/GenBank/DDBJ databases">
        <title>Direct Submission.</title>
        <authorList>
            <person name="Li K."/>
            <person name="Gao J."/>
        </authorList>
    </citation>
    <scope>NUCLEOTIDE SEQUENCE [LARGE SCALE GENOMIC DNA]</scope>
    <source>
        <strain evidence="4">HDS12</strain>
    </source>
</reference>
<sequence>MAAGGEDGTARAPARAITRFLVPLDGTAGAAAALGPALRAARVLRVPLELLTVRDRVNRAWVEDVDAVAAGLDYDRVEVSMVGSGWPGDVIVDAVAEQTGTVVCMATHDRDRFSRLMAGSVTGHVLRQAAAPVLMIGPGYLCDGGGGAGGRALVCLDGGSRDADTLALGRGWARQLGLEVELVHVASPGGAAVAGARLSGAARRLEADGLAVRTTVLTGTDPAGGITGLLHRRPGALAVLASRARVGIPKLVLGSVSSRILAASPRPVLLTRSS</sequence>
<evidence type="ECO:0000259" key="2">
    <source>
        <dbReference type="Pfam" id="PF00582"/>
    </source>
</evidence>
<dbReference type="Gene3D" id="3.40.50.620">
    <property type="entry name" value="HUPs"/>
    <property type="match status" value="2"/>
</dbReference>
<accession>A0ABX8CBR7</accession>
<dbReference type="InterPro" id="IPR006015">
    <property type="entry name" value="Universal_stress_UspA"/>
</dbReference>
<dbReference type="EMBL" id="CP074132">
    <property type="protein sequence ID" value="QUX31856.1"/>
    <property type="molecule type" value="Genomic_DNA"/>
</dbReference>
<organism evidence="3 4">
    <name type="scientific">Nocardiopsis akebiae</name>
    <dbReference type="NCBI Taxonomy" id="2831968"/>
    <lineage>
        <taxon>Bacteria</taxon>
        <taxon>Bacillati</taxon>
        <taxon>Actinomycetota</taxon>
        <taxon>Actinomycetes</taxon>
        <taxon>Streptosporangiales</taxon>
        <taxon>Nocardiopsidaceae</taxon>
        <taxon>Nocardiopsis</taxon>
    </lineage>
</organism>
<dbReference type="PANTHER" id="PTHR46268">
    <property type="entry name" value="STRESS RESPONSE PROTEIN NHAX"/>
    <property type="match status" value="1"/>
</dbReference>
<keyword evidence="4" id="KW-1185">Reference proteome</keyword>
<dbReference type="InterPro" id="IPR006016">
    <property type="entry name" value="UspA"/>
</dbReference>
<evidence type="ECO:0000313" key="4">
    <source>
        <dbReference type="Proteomes" id="UP000678016"/>
    </source>
</evidence>
<dbReference type="PANTHER" id="PTHR46268:SF6">
    <property type="entry name" value="UNIVERSAL STRESS PROTEIN UP12"/>
    <property type="match status" value="1"/>
</dbReference>
<feature type="domain" description="UspA" evidence="2">
    <location>
        <begin position="75"/>
        <end position="136"/>
    </location>
</feature>
<proteinExistence type="inferred from homology"/>
<name>A0ABX8CBR7_9ACTN</name>
<dbReference type="CDD" id="cd00293">
    <property type="entry name" value="USP-like"/>
    <property type="match status" value="2"/>
</dbReference>
<evidence type="ECO:0000313" key="3">
    <source>
        <dbReference type="EMBL" id="QUX31856.1"/>
    </source>
</evidence>
<dbReference type="PRINTS" id="PR01438">
    <property type="entry name" value="UNVRSLSTRESS"/>
</dbReference>
<dbReference type="Proteomes" id="UP000678016">
    <property type="component" value="Chromosome"/>
</dbReference>
<feature type="domain" description="UspA" evidence="2">
    <location>
        <begin position="151"/>
        <end position="272"/>
    </location>
</feature>
<dbReference type="Pfam" id="PF00582">
    <property type="entry name" value="Usp"/>
    <property type="match status" value="2"/>
</dbReference>
<dbReference type="InterPro" id="IPR014729">
    <property type="entry name" value="Rossmann-like_a/b/a_fold"/>
</dbReference>